<name>A0ABN8YV04_RANTA</name>
<reference evidence="1" key="1">
    <citation type="submission" date="2023-04" db="EMBL/GenBank/DDBJ databases">
        <authorList>
            <consortium name="ELIXIR-Norway"/>
        </authorList>
    </citation>
    <scope>NUCLEOTIDE SEQUENCE [LARGE SCALE GENOMIC DNA]</scope>
</reference>
<dbReference type="EMBL" id="OX459959">
    <property type="protein sequence ID" value="CAI9164481.1"/>
    <property type="molecule type" value="Genomic_DNA"/>
</dbReference>
<proteinExistence type="predicted"/>
<dbReference type="Proteomes" id="UP001176941">
    <property type="component" value="Chromosome 23"/>
</dbReference>
<organism evidence="1 2">
    <name type="scientific">Rangifer tarandus platyrhynchus</name>
    <name type="common">Svalbard reindeer</name>
    <dbReference type="NCBI Taxonomy" id="3082113"/>
    <lineage>
        <taxon>Eukaryota</taxon>
        <taxon>Metazoa</taxon>
        <taxon>Chordata</taxon>
        <taxon>Craniata</taxon>
        <taxon>Vertebrata</taxon>
        <taxon>Euteleostomi</taxon>
        <taxon>Mammalia</taxon>
        <taxon>Eutheria</taxon>
        <taxon>Laurasiatheria</taxon>
        <taxon>Artiodactyla</taxon>
        <taxon>Ruminantia</taxon>
        <taxon>Pecora</taxon>
        <taxon>Cervidae</taxon>
        <taxon>Odocoileinae</taxon>
        <taxon>Rangifer</taxon>
    </lineage>
</organism>
<accession>A0ABN8YV04</accession>
<gene>
    <name evidence="1" type="ORF">MRATA1EN1_LOCUS13443</name>
</gene>
<keyword evidence="2" id="KW-1185">Reference proteome</keyword>
<evidence type="ECO:0000313" key="1">
    <source>
        <dbReference type="EMBL" id="CAI9164481.1"/>
    </source>
</evidence>
<protein>
    <submittedName>
        <fullName evidence="1">Uncharacterized protein</fullName>
    </submittedName>
</protein>
<evidence type="ECO:0000313" key="2">
    <source>
        <dbReference type="Proteomes" id="UP001176941"/>
    </source>
</evidence>
<sequence>MFKSNISNNFELKLEQLNTYNLILRHKHPYHVIEDNFFINISQVSLISFCVSNTDIILQKPKKNRLEVQQFWKLLKVVGKDINCSKSLYMHIIIYLGKSKNSKQKKLLKEQKLASKK</sequence>